<evidence type="ECO:0000313" key="16">
    <source>
        <dbReference type="Proteomes" id="UP000789375"/>
    </source>
</evidence>
<feature type="active site" description="Proton acceptor" evidence="12">
    <location>
        <position position="214"/>
    </location>
</feature>
<dbReference type="Gene3D" id="3.40.50.720">
    <property type="entry name" value="NAD(P)-binding Rossmann-like Domain"/>
    <property type="match status" value="1"/>
</dbReference>
<dbReference type="GO" id="GO:0005789">
    <property type="term" value="C:endoplasmic reticulum membrane"/>
    <property type="evidence" value="ECO:0007669"/>
    <property type="project" value="UniProtKB-SubCell"/>
</dbReference>
<keyword evidence="5 12" id="KW-0276">Fatty acid metabolism</keyword>
<keyword evidence="16" id="KW-1185">Reference proteome</keyword>
<evidence type="ECO:0000256" key="13">
    <source>
        <dbReference type="RuleBase" id="RU000363"/>
    </source>
</evidence>
<dbReference type="InterPro" id="IPR002347">
    <property type="entry name" value="SDR_fam"/>
</dbReference>
<proteinExistence type="inferred from homology"/>
<keyword evidence="7 12" id="KW-1133">Transmembrane helix</keyword>
<keyword evidence="3 12" id="KW-0812">Transmembrane</keyword>
<organism evidence="15 16">
    <name type="scientific">Funneliformis mosseae</name>
    <name type="common">Endomycorrhizal fungus</name>
    <name type="synonym">Glomus mosseae</name>
    <dbReference type="NCBI Taxonomy" id="27381"/>
    <lineage>
        <taxon>Eukaryota</taxon>
        <taxon>Fungi</taxon>
        <taxon>Fungi incertae sedis</taxon>
        <taxon>Mucoromycota</taxon>
        <taxon>Glomeromycotina</taxon>
        <taxon>Glomeromycetes</taxon>
        <taxon>Glomerales</taxon>
        <taxon>Glomeraceae</taxon>
        <taxon>Funneliformis</taxon>
    </lineage>
</organism>
<dbReference type="GO" id="GO:0045703">
    <property type="term" value="F:ketoreductase activity"/>
    <property type="evidence" value="ECO:0007669"/>
    <property type="project" value="UniProtKB-UniRule"/>
</dbReference>
<evidence type="ECO:0000256" key="3">
    <source>
        <dbReference type="ARBA" id="ARBA00022692"/>
    </source>
</evidence>
<evidence type="ECO:0000256" key="8">
    <source>
        <dbReference type="ARBA" id="ARBA00023002"/>
    </source>
</evidence>
<dbReference type="InterPro" id="IPR027533">
    <property type="entry name" value="3_ketoreductase_fungal"/>
</dbReference>
<dbReference type="PANTHER" id="PTHR43086">
    <property type="entry name" value="VERY-LONG-CHAIN 3-OXOOACYL-COA REDUCTASE"/>
    <property type="match status" value="1"/>
</dbReference>
<dbReference type="CDD" id="cd05356">
    <property type="entry name" value="17beta-HSD1_like_SDR_c"/>
    <property type="match status" value="1"/>
</dbReference>
<dbReference type="HAMAP" id="MF_03107">
    <property type="entry name" value="3_ketoreductase"/>
    <property type="match status" value="1"/>
</dbReference>
<comment type="similarity">
    <text evidence="12 13">Belongs to the short-chain dehydrogenases/reductases (SDR) family.</text>
</comment>
<comment type="subcellular location">
    <subcellularLocation>
        <location evidence="12">Endoplasmic reticulum membrane</location>
        <topology evidence="12">Single-pass membrane protein</topology>
    </subcellularLocation>
</comment>
<evidence type="ECO:0000256" key="9">
    <source>
        <dbReference type="ARBA" id="ARBA00023098"/>
    </source>
</evidence>
<keyword evidence="6 12" id="KW-0521">NADP</keyword>
<keyword evidence="4 12" id="KW-0256">Endoplasmic reticulum</keyword>
<accession>A0A9N8VW41</accession>
<protein>
    <recommendedName>
        <fullName evidence="12">Very-long-chain 3-oxoacyl-CoA reductase</fullName>
        <ecNumber evidence="12">1.1.1.330</ecNumber>
    </recommendedName>
    <alternativeName>
        <fullName evidence="12">3-ketoacyl-CoA reductase</fullName>
        <shortName evidence="12">3-ketoreductase</shortName>
        <shortName evidence="12">KAR</shortName>
    </alternativeName>
    <alternativeName>
        <fullName evidence="12">Microsomal beta-keto-reductase</fullName>
    </alternativeName>
</protein>
<dbReference type="Proteomes" id="UP000789375">
    <property type="component" value="Unassembled WGS sequence"/>
</dbReference>
<keyword evidence="10 12" id="KW-0472">Membrane</keyword>
<evidence type="ECO:0000256" key="6">
    <source>
        <dbReference type="ARBA" id="ARBA00022857"/>
    </source>
</evidence>
<evidence type="ECO:0000256" key="1">
    <source>
        <dbReference type="ARBA" id="ARBA00005194"/>
    </source>
</evidence>
<dbReference type="AlphaFoldDB" id="A0A9N8VW41"/>
<evidence type="ECO:0000256" key="7">
    <source>
        <dbReference type="ARBA" id="ARBA00022989"/>
    </source>
</evidence>
<dbReference type="EMBL" id="CAJVPP010000281">
    <property type="protein sequence ID" value="CAG8464778.1"/>
    <property type="molecule type" value="Genomic_DNA"/>
</dbReference>
<dbReference type="FunFam" id="3.40.50.720:FF:000137">
    <property type="entry name" value="Hydroxysteroid (17-beta) dehydrogenase 3"/>
    <property type="match status" value="1"/>
</dbReference>
<dbReference type="GO" id="GO:0141040">
    <property type="term" value="F:very-long-chain 3-oxoacyl-CoA reductase activity"/>
    <property type="evidence" value="ECO:0007669"/>
    <property type="project" value="UniProtKB-EC"/>
</dbReference>
<dbReference type="InterPro" id="IPR036291">
    <property type="entry name" value="NAD(P)-bd_dom_sf"/>
</dbReference>
<dbReference type="PANTHER" id="PTHR43086:SF2">
    <property type="entry name" value="HYDROXYSTEROID DEHYDROGENASE-LIKE PROTEIN 1"/>
    <property type="match status" value="1"/>
</dbReference>
<evidence type="ECO:0000256" key="10">
    <source>
        <dbReference type="ARBA" id="ARBA00023136"/>
    </source>
</evidence>
<feature type="transmembrane region" description="Helical" evidence="14">
    <location>
        <begin position="20"/>
        <end position="44"/>
    </location>
</feature>
<comment type="caution">
    <text evidence="15">The sequence shown here is derived from an EMBL/GenBank/DDBJ whole genome shotgun (WGS) entry which is preliminary data.</text>
</comment>
<comment type="catalytic activity">
    <reaction evidence="12">
        <text>a very-long-chain (3R)-3-hydroxyacyl-CoA + NADP(+) = a very-long-chain 3-oxoacyl-CoA + NADPH + H(+)</text>
        <dbReference type="Rhea" id="RHEA:48680"/>
        <dbReference type="ChEBI" id="CHEBI:15378"/>
        <dbReference type="ChEBI" id="CHEBI:57783"/>
        <dbReference type="ChEBI" id="CHEBI:58349"/>
        <dbReference type="ChEBI" id="CHEBI:85440"/>
        <dbReference type="ChEBI" id="CHEBI:90725"/>
        <dbReference type="EC" id="1.1.1.330"/>
    </reaction>
</comment>
<keyword evidence="2 12" id="KW-0444">Lipid biosynthesis</keyword>
<dbReference type="PROSITE" id="PS00061">
    <property type="entry name" value="ADH_SHORT"/>
    <property type="match status" value="1"/>
</dbReference>
<dbReference type="PIRSF" id="PIRSF000126">
    <property type="entry name" value="11-beta-HSD1"/>
    <property type="match status" value="1"/>
</dbReference>
<comment type="function">
    <text evidence="12">Component of the microsomal membrane bound fatty acid elongation system, which produces the 26-carbon very long-chain fatty acids (VLCFA) from palmitate. Catalyzes the reduction of the 3-ketoacyl-CoA intermediate that is formed in each cycle of fatty acid elongation. VLCFAs serve as precursors for ceramide and sphingolipids.</text>
</comment>
<keyword evidence="11 12" id="KW-0275">Fatty acid biosynthesis</keyword>
<evidence type="ECO:0000256" key="14">
    <source>
        <dbReference type="SAM" id="Phobius"/>
    </source>
</evidence>
<evidence type="ECO:0000256" key="4">
    <source>
        <dbReference type="ARBA" id="ARBA00022824"/>
    </source>
</evidence>
<name>A0A9N8VW41_FUNMO</name>
<dbReference type="PRINTS" id="PR00081">
    <property type="entry name" value="GDHRDH"/>
</dbReference>
<reference evidence="15" key="1">
    <citation type="submission" date="2021-06" db="EMBL/GenBank/DDBJ databases">
        <authorList>
            <person name="Kallberg Y."/>
            <person name="Tangrot J."/>
            <person name="Rosling A."/>
        </authorList>
    </citation>
    <scope>NUCLEOTIDE SEQUENCE</scope>
    <source>
        <strain evidence="15">87-6 pot B 2015</strain>
    </source>
</reference>
<sequence>MPSFSEKFVQVFQEHDLSILLAFFSVVGAFVIIAKALSFWKLLFDVYLRPGKSLKQFGAGNGAWAVITGASDGIGKEFAYQLAAARFNILLISRTESKLQNLSKEIESKYQVESKTYAMDFAKGDKKDYENLKEIIEKLNVGVLINNVATNHEIPTPFILETDEIINNIAEVNIAGFLRITKIVLPRMISSNRGLIINVGSFSGMVPTPYLSVYSASKSFMSTFSAALGAELKSKGIVVENVNLYFVISNMSKIRKSSWLVPQPKPCVKSILSKIGVSGGASNVPYSSCVYPSHALVNWVITNTFNQSFWVDRGLAQNKNIRERALRKREREAAASKVQ</sequence>
<dbReference type="Pfam" id="PF00106">
    <property type="entry name" value="adh_short"/>
    <property type="match status" value="1"/>
</dbReference>
<comment type="pathway">
    <text evidence="1">Lipid metabolism; fatty acid biosynthesis.</text>
</comment>
<dbReference type="GO" id="GO:0030497">
    <property type="term" value="P:fatty acid elongation"/>
    <property type="evidence" value="ECO:0007669"/>
    <property type="project" value="UniProtKB-UniRule"/>
</dbReference>
<feature type="binding site" evidence="12">
    <location>
        <position position="201"/>
    </location>
    <ligand>
        <name>substrate</name>
    </ligand>
</feature>
<evidence type="ECO:0000313" key="15">
    <source>
        <dbReference type="EMBL" id="CAG8464778.1"/>
    </source>
</evidence>
<gene>
    <name evidence="15" type="ORF">FMOSSE_LOCUS2221</name>
</gene>
<dbReference type="PRINTS" id="PR00080">
    <property type="entry name" value="SDRFAMILY"/>
</dbReference>
<evidence type="ECO:0000256" key="11">
    <source>
        <dbReference type="ARBA" id="ARBA00023160"/>
    </source>
</evidence>
<evidence type="ECO:0000256" key="2">
    <source>
        <dbReference type="ARBA" id="ARBA00022516"/>
    </source>
</evidence>
<keyword evidence="9 12" id="KW-0443">Lipid metabolism</keyword>
<dbReference type="SUPFAM" id="SSF51735">
    <property type="entry name" value="NAD(P)-binding Rossmann-fold domains"/>
    <property type="match status" value="1"/>
</dbReference>
<dbReference type="EC" id="1.1.1.330" evidence="12"/>
<evidence type="ECO:0000256" key="12">
    <source>
        <dbReference type="HAMAP-Rule" id="MF_03107"/>
    </source>
</evidence>
<evidence type="ECO:0000256" key="5">
    <source>
        <dbReference type="ARBA" id="ARBA00022832"/>
    </source>
</evidence>
<keyword evidence="8 12" id="KW-0560">Oxidoreductase</keyword>
<dbReference type="InterPro" id="IPR020904">
    <property type="entry name" value="Sc_DH/Rdtase_CS"/>
</dbReference>